<dbReference type="SUPFAM" id="SSF103473">
    <property type="entry name" value="MFS general substrate transporter"/>
    <property type="match status" value="1"/>
</dbReference>
<feature type="transmembrane region" description="Helical" evidence="7">
    <location>
        <begin position="51"/>
        <end position="76"/>
    </location>
</feature>
<feature type="transmembrane region" description="Helical" evidence="7">
    <location>
        <begin position="347"/>
        <end position="367"/>
    </location>
</feature>
<evidence type="ECO:0000256" key="7">
    <source>
        <dbReference type="SAM" id="Phobius"/>
    </source>
</evidence>
<evidence type="ECO:0000256" key="4">
    <source>
        <dbReference type="ARBA" id="ARBA00022692"/>
    </source>
</evidence>
<evidence type="ECO:0000256" key="2">
    <source>
        <dbReference type="ARBA" id="ARBA00022448"/>
    </source>
</evidence>
<organism evidence="9 10">
    <name type="scientific">Pseudonocardia yuanmonensis</name>
    <dbReference type="NCBI Taxonomy" id="1095914"/>
    <lineage>
        <taxon>Bacteria</taxon>
        <taxon>Bacillati</taxon>
        <taxon>Actinomycetota</taxon>
        <taxon>Actinomycetes</taxon>
        <taxon>Pseudonocardiales</taxon>
        <taxon>Pseudonocardiaceae</taxon>
        <taxon>Pseudonocardia</taxon>
    </lineage>
</organism>
<dbReference type="CDD" id="cd17321">
    <property type="entry name" value="MFS_MMR_MDR_like"/>
    <property type="match status" value="1"/>
</dbReference>
<comment type="subcellular location">
    <subcellularLocation>
        <location evidence="1">Cell membrane</location>
        <topology evidence="1">Multi-pass membrane protein</topology>
    </subcellularLocation>
</comment>
<dbReference type="InterPro" id="IPR036259">
    <property type="entry name" value="MFS_trans_sf"/>
</dbReference>
<dbReference type="EMBL" id="BAABIC010000027">
    <property type="protein sequence ID" value="GAA4709204.1"/>
    <property type="molecule type" value="Genomic_DNA"/>
</dbReference>
<keyword evidence="10" id="KW-1185">Reference proteome</keyword>
<accession>A0ABP8XN78</accession>
<evidence type="ECO:0000256" key="5">
    <source>
        <dbReference type="ARBA" id="ARBA00022989"/>
    </source>
</evidence>
<dbReference type="InterPro" id="IPR005829">
    <property type="entry name" value="Sugar_transporter_CS"/>
</dbReference>
<evidence type="ECO:0000256" key="6">
    <source>
        <dbReference type="ARBA" id="ARBA00023136"/>
    </source>
</evidence>
<sequence length="504" mass="50750">MTVSHSTFRRASDPATRRGWTVLVVTTFGSLLIFLNSTATNVALPAISADLSIPAATADWILLSFMLTLSMSVLTVSRISDMVGRRRIYLAGLAVLVVSSVGAAFAGGAALLAALRGVQGVAAAIIITGATALISDVFPAHRLAGALSINIMMASVAGMLGPLVGALLLETFGWRSLFLVNVPFGLVALVLAATVLPHDRRRPGAGESLDVPGAILSAVGLACLLLAVNRSSAWGVTDPRVLGLGAVAVAVLGAFVIVERRAARPLVDLGLVTDRNRALAYATAFLMALPQAASLVLVVLYQQAVLGASSIEAGVAATVVAAALVVTSPIAGVLARFLTPRSVSSAGCALAAVGYLLLGLSMTGTGIGPLFHIGLVLVGAGNGIFMAPNTASIVRGLPVDRRGIANGIRSLMFNSAQTLGAATALLLAAAGLAGAGVGGYDGVVVDPSGALWGFHVAATVLVGCAVAATITSLWRSGAWLVTLTGPITTAAAPAPSPAPRGEDR</sequence>
<proteinExistence type="predicted"/>
<evidence type="ECO:0000256" key="1">
    <source>
        <dbReference type="ARBA" id="ARBA00004651"/>
    </source>
</evidence>
<dbReference type="Gene3D" id="1.20.1720.10">
    <property type="entry name" value="Multidrug resistance protein D"/>
    <property type="match status" value="1"/>
</dbReference>
<dbReference type="InterPro" id="IPR020846">
    <property type="entry name" value="MFS_dom"/>
</dbReference>
<evidence type="ECO:0000313" key="9">
    <source>
        <dbReference type="EMBL" id="GAA4709204.1"/>
    </source>
</evidence>
<dbReference type="RefSeq" id="WP_345384000.1">
    <property type="nucleotide sequence ID" value="NZ_BAABIC010000027.1"/>
</dbReference>
<keyword evidence="3" id="KW-1003">Cell membrane</keyword>
<dbReference type="Proteomes" id="UP001500325">
    <property type="component" value="Unassembled WGS sequence"/>
</dbReference>
<dbReference type="PROSITE" id="PS00216">
    <property type="entry name" value="SUGAR_TRANSPORT_1"/>
    <property type="match status" value="1"/>
</dbReference>
<keyword evidence="5 7" id="KW-1133">Transmembrane helix</keyword>
<feature type="transmembrane region" description="Helical" evidence="7">
    <location>
        <begin position="418"/>
        <end position="440"/>
    </location>
</feature>
<dbReference type="PANTHER" id="PTHR42718">
    <property type="entry name" value="MAJOR FACILITATOR SUPERFAMILY MULTIDRUG TRANSPORTER MFSC"/>
    <property type="match status" value="1"/>
</dbReference>
<feature type="transmembrane region" description="Helical" evidence="7">
    <location>
        <begin position="174"/>
        <end position="196"/>
    </location>
</feature>
<feature type="transmembrane region" description="Helical" evidence="7">
    <location>
        <begin position="20"/>
        <end position="39"/>
    </location>
</feature>
<feature type="transmembrane region" description="Helical" evidence="7">
    <location>
        <begin position="240"/>
        <end position="258"/>
    </location>
</feature>
<dbReference type="PROSITE" id="PS50850">
    <property type="entry name" value="MFS"/>
    <property type="match status" value="1"/>
</dbReference>
<protein>
    <submittedName>
        <fullName evidence="9">MFS transporter</fullName>
    </submittedName>
</protein>
<evidence type="ECO:0000256" key="3">
    <source>
        <dbReference type="ARBA" id="ARBA00022475"/>
    </source>
</evidence>
<feature type="transmembrane region" description="Helical" evidence="7">
    <location>
        <begin position="373"/>
        <end position="397"/>
    </location>
</feature>
<evidence type="ECO:0000259" key="8">
    <source>
        <dbReference type="PROSITE" id="PS50850"/>
    </source>
</evidence>
<gene>
    <name evidence="9" type="ORF">GCM10023215_58430</name>
</gene>
<keyword evidence="2" id="KW-0813">Transport</keyword>
<feature type="transmembrane region" description="Helical" evidence="7">
    <location>
        <begin position="452"/>
        <end position="474"/>
    </location>
</feature>
<name>A0ABP8XN78_9PSEU</name>
<feature type="transmembrane region" description="Helical" evidence="7">
    <location>
        <begin position="313"/>
        <end position="335"/>
    </location>
</feature>
<comment type="caution">
    <text evidence="9">The sequence shown here is derived from an EMBL/GenBank/DDBJ whole genome shotgun (WGS) entry which is preliminary data.</text>
</comment>
<feature type="transmembrane region" description="Helical" evidence="7">
    <location>
        <begin position="88"/>
        <end position="115"/>
    </location>
</feature>
<feature type="transmembrane region" description="Helical" evidence="7">
    <location>
        <begin position="208"/>
        <end position="228"/>
    </location>
</feature>
<keyword evidence="4 7" id="KW-0812">Transmembrane</keyword>
<feature type="transmembrane region" description="Helical" evidence="7">
    <location>
        <begin position="147"/>
        <end position="168"/>
    </location>
</feature>
<dbReference type="Pfam" id="PF07690">
    <property type="entry name" value="MFS_1"/>
    <property type="match status" value="2"/>
</dbReference>
<dbReference type="InterPro" id="IPR011701">
    <property type="entry name" value="MFS"/>
</dbReference>
<reference evidence="10" key="1">
    <citation type="journal article" date="2019" name="Int. J. Syst. Evol. Microbiol.">
        <title>The Global Catalogue of Microorganisms (GCM) 10K type strain sequencing project: providing services to taxonomists for standard genome sequencing and annotation.</title>
        <authorList>
            <consortium name="The Broad Institute Genomics Platform"/>
            <consortium name="The Broad Institute Genome Sequencing Center for Infectious Disease"/>
            <person name="Wu L."/>
            <person name="Ma J."/>
        </authorList>
    </citation>
    <scope>NUCLEOTIDE SEQUENCE [LARGE SCALE GENOMIC DNA]</scope>
    <source>
        <strain evidence="10">JCM 18055</strain>
    </source>
</reference>
<dbReference type="PANTHER" id="PTHR42718:SF46">
    <property type="entry name" value="BLR6921 PROTEIN"/>
    <property type="match status" value="1"/>
</dbReference>
<feature type="domain" description="Major facilitator superfamily (MFS) profile" evidence="8">
    <location>
        <begin position="22"/>
        <end position="475"/>
    </location>
</feature>
<feature type="transmembrane region" description="Helical" evidence="7">
    <location>
        <begin position="121"/>
        <end position="140"/>
    </location>
</feature>
<dbReference type="Gene3D" id="1.20.1250.20">
    <property type="entry name" value="MFS general substrate transporter like domains"/>
    <property type="match status" value="1"/>
</dbReference>
<evidence type="ECO:0000313" key="10">
    <source>
        <dbReference type="Proteomes" id="UP001500325"/>
    </source>
</evidence>
<keyword evidence="6 7" id="KW-0472">Membrane</keyword>
<feature type="transmembrane region" description="Helical" evidence="7">
    <location>
        <begin position="279"/>
        <end position="301"/>
    </location>
</feature>